<dbReference type="OMA" id="LWVHQLQ"/>
<gene>
    <name evidence="3" type="ORF">S40285_00542</name>
</gene>
<dbReference type="CDD" id="cd03192">
    <property type="entry name" value="GST_C_Sigma_like"/>
    <property type="match status" value="1"/>
</dbReference>
<dbReference type="PROSITE" id="PS50404">
    <property type="entry name" value="GST_NTER"/>
    <property type="match status" value="1"/>
</dbReference>
<dbReference type="HOGENOM" id="CLU_039475_0_1_1"/>
<keyword evidence="4" id="KW-1185">Reference proteome</keyword>
<dbReference type="InterPro" id="IPR010987">
    <property type="entry name" value="Glutathione-S-Trfase_C-like"/>
</dbReference>
<dbReference type="InterPro" id="IPR004046">
    <property type="entry name" value="GST_C"/>
</dbReference>
<dbReference type="Proteomes" id="UP000028524">
    <property type="component" value="Unassembled WGS sequence"/>
</dbReference>
<accession>A0A084QND8</accession>
<reference evidence="3 4" key="1">
    <citation type="journal article" date="2014" name="BMC Genomics">
        <title>Comparative genome sequencing reveals chemotype-specific gene clusters in the toxigenic black mold Stachybotrys.</title>
        <authorList>
            <person name="Semeiks J."/>
            <person name="Borek D."/>
            <person name="Otwinowski Z."/>
            <person name="Grishin N.V."/>
        </authorList>
    </citation>
    <scope>NUCLEOTIDE SEQUENCE [LARGE SCALE GENOMIC DNA]</scope>
    <source>
        <strain evidence="3 4">IBT 40285</strain>
    </source>
</reference>
<dbReference type="InterPro" id="IPR050213">
    <property type="entry name" value="GST_superfamily"/>
</dbReference>
<dbReference type="AlphaFoldDB" id="A0A084QND8"/>
<name>A0A084QND8_STAC4</name>
<feature type="domain" description="GST N-terminal" evidence="1">
    <location>
        <begin position="15"/>
        <end position="104"/>
    </location>
</feature>
<organism evidence="3 4">
    <name type="scientific">Stachybotrys chlorohalonatus (strain IBT 40285)</name>
    <dbReference type="NCBI Taxonomy" id="1283841"/>
    <lineage>
        <taxon>Eukaryota</taxon>
        <taxon>Fungi</taxon>
        <taxon>Dikarya</taxon>
        <taxon>Ascomycota</taxon>
        <taxon>Pezizomycotina</taxon>
        <taxon>Sordariomycetes</taxon>
        <taxon>Hypocreomycetidae</taxon>
        <taxon>Hypocreales</taxon>
        <taxon>Stachybotryaceae</taxon>
        <taxon>Stachybotrys</taxon>
    </lineage>
</organism>
<dbReference type="Gene3D" id="3.40.30.10">
    <property type="entry name" value="Glutaredoxin"/>
    <property type="match status" value="1"/>
</dbReference>
<dbReference type="SUPFAM" id="SSF47616">
    <property type="entry name" value="GST C-terminal domain-like"/>
    <property type="match status" value="1"/>
</dbReference>
<evidence type="ECO:0000313" key="3">
    <source>
        <dbReference type="EMBL" id="KFA65473.1"/>
    </source>
</evidence>
<dbReference type="EMBL" id="KL660597">
    <property type="protein sequence ID" value="KFA65473.1"/>
    <property type="molecule type" value="Genomic_DNA"/>
</dbReference>
<dbReference type="InterPro" id="IPR036282">
    <property type="entry name" value="Glutathione-S-Trfase_C_sf"/>
</dbReference>
<evidence type="ECO:0000313" key="4">
    <source>
        <dbReference type="Proteomes" id="UP000028524"/>
    </source>
</evidence>
<dbReference type="Pfam" id="PF14497">
    <property type="entry name" value="GST_C_3"/>
    <property type="match status" value="1"/>
</dbReference>
<proteinExistence type="predicted"/>
<dbReference type="InterPro" id="IPR004045">
    <property type="entry name" value="Glutathione_S-Trfase_N"/>
</dbReference>
<evidence type="ECO:0008006" key="5">
    <source>
        <dbReference type="Google" id="ProtNLM"/>
    </source>
</evidence>
<evidence type="ECO:0000259" key="1">
    <source>
        <dbReference type="PROSITE" id="PS50404"/>
    </source>
</evidence>
<dbReference type="STRING" id="1283841.A0A084QND8"/>
<dbReference type="PROSITE" id="PS50405">
    <property type="entry name" value="GST_CTER"/>
    <property type="match status" value="1"/>
</dbReference>
<feature type="domain" description="GST C-terminal" evidence="2">
    <location>
        <begin position="110"/>
        <end position="257"/>
    </location>
</feature>
<dbReference type="InterPro" id="IPR036249">
    <property type="entry name" value="Thioredoxin-like_sf"/>
</dbReference>
<dbReference type="GO" id="GO:0004364">
    <property type="term" value="F:glutathione transferase activity"/>
    <property type="evidence" value="ECO:0007669"/>
    <property type="project" value="TreeGrafter"/>
</dbReference>
<dbReference type="SUPFAM" id="SSF52833">
    <property type="entry name" value="Thioredoxin-like"/>
    <property type="match status" value="1"/>
</dbReference>
<dbReference type="PANTHER" id="PTHR11571:SF263">
    <property type="entry name" value="GLUTATHIONE S-TRANSFERASE"/>
    <property type="match status" value="1"/>
</dbReference>
<dbReference type="InParanoid" id="A0A084QND8"/>
<dbReference type="OrthoDB" id="414243at2759"/>
<dbReference type="GO" id="GO:0006749">
    <property type="term" value="P:glutathione metabolic process"/>
    <property type="evidence" value="ECO:0007669"/>
    <property type="project" value="TreeGrafter"/>
</dbReference>
<evidence type="ECO:0000259" key="2">
    <source>
        <dbReference type="PROSITE" id="PS50405"/>
    </source>
</evidence>
<sequence>MSQPDAKRVKTDEPSYELIYWPSAPGRGEPVRLLFEEAGVPYVDTAKDPGQAAETIQGLMAADHLGDDSNPPVFAPPLLRHGDLLINQLPNILLYLAPKLGLAPAAGPAVYHLNAIVLTLLDGFVNELHETHHPIATSQYYDDQKPEAKKRSKSYREERLPRFLGYAQRLLDAKTSGDGPWLYGGSLTYADLVLFQGIHGTRYAFPKTVEKLQKSGKYDGVFALFEAVQERPNIKAYMESDRRVGYSQGIWRYYPELEE</sequence>
<dbReference type="Gene3D" id="1.20.1050.10">
    <property type="match status" value="1"/>
</dbReference>
<protein>
    <recommendedName>
        <fullName evidence="5">GST N-terminal domain-containing protein</fullName>
    </recommendedName>
</protein>
<dbReference type="PANTHER" id="PTHR11571">
    <property type="entry name" value="GLUTATHIONE S-TRANSFERASE"/>
    <property type="match status" value="1"/>
</dbReference>